<name>A0A345YIZ4_9SPHN</name>
<proteinExistence type="predicted"/>
<sequence length="102" mass="11383">MITMTRREFFTAYHATPCASCEARDKPGTGVGPVIGGILMECYVNAEIERLERLKSLDAKPDGYDAVLRQRNHEMYIRACWLTNVIPDAEKLPFPAPIAQAA</sequence>
<dbReference type="EMBL" id="CP031358">
    <property type="protein sequence ID" value="AXK43896.1"/>
    <property type="molecule type" value="Genomic_DNA"/>
</dbReference>
<dbReference type="KEGG" id="err:DVR09_15695"/>
<protein>
    <submittedName>
        <fullName evidence="1">Uncharacterized protein</fullName>
    </submittedName>
</protein>
<accession>A0A345YIZ4</accession>
<keyword evidence="2" id="KW-1185">Reference proteome</keyword>
<dbReference type="AlphaFoldDB" id="A0A345YIZ4"/>
<keyword evidence="1" id="KW-0614">Plasmid</keyword>
<geneLocation type="plasmid" evidence="1 2">
    <name>unnamed</name>
</geneLocation>
<gene>
    <name evidence="1" type="ORF">DVR09_15695</name>
</gene>
<dbReference type="RefSeq" id="WP_115418209.1">
    <property type="nucleotide sequence ID" value="NZ_CP031358.1"/>
</dbReference>
<evidence type="ECO:0000313" key="1">
    <source>
        <dbReference type="EMBL" id="AXK43896.1"/>
    </source>
</evidence>
<dbReference type="Proteomes" id="UP000254508">
    <property type="component" value="Plasmid unnamed"/>
</dbReference>
<reference evidence="1 2" key="1">
    <citation type="submission" date="2018-07" db="EMBL/GenBank/DDBJ databases">
        <title>Genome sequence of Erythrobacter strain YH-07, an antagonistic bacterium isolated from Yellow Sea.</title>
        <authorList>
            <person name="Tang T."/>
            <person name="Liu Q."/>
            <person name="Sun X."/>
        </authorList>
    </citation>
    <scope>NUCLEOTIDE SEQUENCE [LARGE SCALE GENOMIC DNA]</scope>
    <source>
        <strain evidence="1 2">YH-07</strain>
        <plasmid evidence="1 2">unnamed</plasmid>
    </source>
</reference>
<organism evidence="1 2">
    <name type="scientific">Erythrobacter aureus</name>
    <dbReference type="NCBI Taxonomy" id="2182384"/>
    <lineage>
        <taxon>Bacteria</taxon>
        <taxon>Pseudomonadati</taxon>
        <taxon>Pseudomonadota</taxon>
        <taxon>Alphaproteobacteria</taxon>
        <taxon>Sphingomonadales</taxon>
        <taxon>Erythrobacteraceae</taxon>
        <taxon>Erythrobacter/Porphyrobacter group</taxon>
        <taxon>Erythrobacter</taxon>
    </lineage>
</organism>
<evidence type="ECO:0000313" key="2">
    <source>
        <dbReference type="Proteomes" id="UP000254508"/>
    </source>
</evidence>